<keyword evidence="6" id="KW-1185">Reference proteome</keyword>
<name>A0A9P8W9R8_9HYPO</name>
<dbReference type="GO" id="GO:0000796">
    <property type="term" value="C:condensin complex"/>
    <property type="evidence" value="ECO:0007669"/>
    <property type="project" value="TreeGrafter"/>
</dbReference>
<protein>
    <submittedName>
        <fullName evidence="5">Up-regulated during septation-domain-containing protein</fullName>
    </submittedName>
</protein>
<dbReference type="PANTHER" id="PTHR43941:SF1">
    <property type="entry name" value="STRUCTURAL MAINTENANCE OF CHROMOSOMES PROTEIN 2"/>
    <property type="match status" value="1"/>
</dbReference>
<feature type="domain" description="Up-regulated during septation protein 1" evidence="3">
    <location>
        <begin position="71"/>
        <end position="200"/>
    </location>
</feature>
<feature type="region of interest" description="Disordered" evidence="2">
    <location>
        <begin position="761"/>
        <end position="787"/>
    </location>
</feature>
<dbReference type="Gene3D" id="1.20.5.1160">
    <property type="entry name" value="Vasodilator-stimulated phosphoprotein"/>
    <property type="match status" value="1"/>
</dbReference>
<dbReference type="Pfam" id="PF15456">
    <property type="entry name" value="Uds1"/>
    <property type="match status" value="1"/>
</dbReference>
<dbReference type="Proteomes" id="UP000777438">
    <property type="component" value="Unassembled WGS sequence"/>
</dbReference>
<dbReference type="EMBL" id="JAGPYM010000008">
    <property type="protein sequence ID" value="KAH6891156.1"/>
    <property type="molecule type" value="Genomic_DNA"/>
</dbReference>
<dbReference type="OrthoDB" id="5569911at2759"/>
<accession>A0A9P8W9R8</accession>
<dbReference type="GO" id="GO:0007076">
    <property type="term" value="P:mitotic chromosome condensation"/>
    <property type="evidence" value="ECO:0007669"/>
    <property type="project" value="TreeGrafter"/>
</dbReference>
<comment type="caution">
    <text evidence="5">The sequence shown here is derived from an EMBL/GenBank/DDBJ whole genome shotgun (WGS) entry which is preliminary data.</text>
</comment>
<dbReference type="Gene3D" id="1.10.287.1490">
    <property type="match status" value="1"/>
</dbReference>
<dbReference type="GO" id="GO:0003682">
    <property type="term" value="F:chromatin binding"/>
    <property type="evidence" value="ECO:0007669"/>
    <property type="project" value="TreeGrafter"/>
</dbReference>
<evidence type="ECO:0000313" key="6">
    <source>
        <dbReference type="Proteomes" id="UP000777438"/>
    </source>
</evidence>
<dbReference type="GO" id="GO:0000793">
    <property type="term" value="C:condensed chromosome"/>
    <property type="evidence" value="ECO:0007669"/>
    <property type="project" value="TreeGrafter"/>
</dbReference>
<organism evidence="5 6">
    <name type="scientific">Thelonectria olida</name>
    <dbReference type="NCBI Taxonomy" id="1576542"/>
    <lineage>
        <taxon>Eukaryota</taxon>
        <taxon>Fungi</taxon>
        <taxon>Dikarya</taxon>
        <taxon>Ascomycota</taxon>
        <taxon>Pezizomycotina</taxon>
        <taxon>Sordariomycetes</taxon>
        <taxon>Hypocreomycetidae</taxon>
        <taxon>Hypocreales</taxon>
        <taxon>Nectriaceae</taxon>
        <taxon>Thelonectria</taxon>
    </lineage>
</organism>
<feature type="region of interest" description="Disordered" evidence="2">
    <location>
        <begin position="130"/>
        <end position="165"/>
    </location>
</feature>
<feature type="coiled-coil region" evidence="1">
    <location>
        <begin position="275"/>
        <end position="306"/>
    </location>
</feature>
<feature type="compositionally biased region" description="Basic and acidic residues" evidence="2">
    <location>
        <begin position="1034"/>
        <end position="1062"/>
    </location>
</feature>
<evidence type="ECO:0000313" key="5">
    <source>
        <dbReference type="EMBL" id="KAH6891156.1"/>
    </source>
</evidence>
<dbReference type="GO" id="GO:0000785">
    <property type="term" value="C:chromatin"/>
    <property type="evidence" value="ECO:0007669"/>
    <property type="project" value="TreeGrafter"/>
</dbReference>
<feature type="compositionally biased region" description="Acidic residues" evidence="2">
    <location>
        <begin position="489"/>
        <end position="503"/>
    </location>
</feature>
<gene>
    <name evidence="5" type="ORF">B0T10DRAFT_511610</name>
</gene>
<dbReference type="InterPro" id="IPR029191">
    <property type="entry name" value="Uds1"/>
</dbReference>
<feature type="region of interest" description="Disordered" evidence="2">
    <location>
        <begin position="1"/>
        <end position="28"/>
    </location>
</feature>
<sequence length="1077" mass="122917">MNVYATDAGPYDYAGSRMSPPAPSPTGKTLVEGYRKDIIIGFEKDPPRFNPMNPSRTQSSVLVDLKDPIQVHLLTETALTDSKQYEILSQEEVDDLKKQIQSLGQRIESTRSNLLIQSKYRDAATSMARLYSPGQANGRRRSLLGRNSGDQTRAKEAEAERHASERKCEELASELFNLEKRMMEPQRRLLEHTAGILQLTHKASKKKDATPTGQPLNGMPGSPESLYTYSRNSMDQAAEGNYFDESPYEFDQFEGLQTTRQPRANAIEIPLKSPIREQTNQLREEMERIKEENAQLRNQQKNQTDGLVHSISEMEVRLETLNGSLRDAIVRFNPAKNDDYDDPPYGSTSNLEPGEMLKSQMDYLETGLFAIQAEQEESTGGEKMDQRIESMNKHIREILLTVDPDYPAPPEASETDVEGQIAYLEDSIRAVDSELERAMDAASVGTSRKKDSDQVEVVLMGLWDIIQSGFAGIKQQKDERRRARAEKGLEDDEGSDDEFDTDEPYTLKGFSARVQWLYQQATTLKDQKSVLKRQIKQQRELNNKSDAEKDEELARKQEEIEESRVLLSRAENESMVAQTMLSEALEDLEKARAAVTTTDTTHEEIEARNVKIKERDAEIEKHNALLQERDIEIQQHSTQLQERDMQIERHNAQLQERDMQIEMHNAQLQERNDQIEMHNTRLGELDAQIQGHHKQLQERDMQIEMHTAQIQEHMAQIQERIAQIQERDAQIEKHNIELEDHIAKIQECHAEIQERDAQIEGHHGQMQDQATQLRERNAQVQEQIEQIQERNSRISALESDLQELQAHIHSAESTSHSSQSKLSEVEQTIASLRAQIEEAAQSKAAAEQSEQELQKQLSAQKQELTAKQKTLKVKEDELEEMYMNFAEIKTELTIAQAELEGAYGSKAERAAEVAAIKTSAEVTKLQNQITRLKKELSGTVQELEDVTKESLSAEREKIELESKLDEAHSTKASLEGEVNSLRERFEEEMNKSHERIAKLQEELDGERLKAVPGHGGTGRPGAGASVLSEQFRSTMREERRKFQEEIREERSRNRKLEEELVRLKRGQGPAKSPLSPR</sequence>
<dbReference type="PANTHER" id="PTHR43941">
    <property type="entry name" value="STRUCTURAL MAINTENANCE OF CHROMOSOMES PROTEIN 2"/>
    <property type="match status" value="1"/>
</dbReference>
<feature type="region of interest" description="Disordered" evidence="2">
    <location>
        <begin position="474"/>
        <end position="504"/>
    </location>
</feature>
<evidence type="ECO:0000259" key="3">
    <source>
        <dbReference type="Pfam" id="PF15456"/>
    </source>
</evidence>
<evidence type="ECO:0000259" key="4">
    <source>
        <dbReference type="Pfam" id="PF25078"/>
    </source>
</evidence>
<evidence type="ECO:0000256" key="1">
    <source>
        <dbReference type="SAM" id="Coils"/>
    </source>
</evidence>
<evidence type="ECO:0000256" key="2">
    <source>
        <dbReference type="SAM" id="MobiDB-lite"/>
    </source>
</evidence>
<feature type="domain" description="DUF7801" evidence="4">
    <location>
        <begin position="865"/>
        <end position="927"/>
    </location>
</feature>
<feature type="region of interest" description="Disordered" evidence="2">
    <location>
        <begin position="200"/>
        <end position="228"/>
    </location>
</feature>
<feature type="compositionally biased region" description="Basic and acidic residues" evidence="2">
    <location>
        <begin position="475"/>
        <end position="488"/>
    </location>
</feature>
<feature type="region of interest" description="Disordered" evidence="2">
    <location>
        <begin position="1009"/>
        <end position="1077"/>
    </location>
</feature>
<feature type="coiled-coil region" evidence="1">
    <location>
        <begin position="521"/>
        <end position="573"/>
    </location>
</feature>
<keyword evidence="1" id="KW-0175">Coiled coil</keyword>
<feature type="compositionally biased region" description="Basic and acidic residues" evidence="2">
    <location>
        <begin position="152"/>
        <end position="165"/>
    </location>
</feature>
<dbReference type="AlphaFoldDB" id="A0A9P8W9R8"/>
<dbReference type="SUPFAM" id="SSF57997">
    <property type="entry name" value="Tropomyosin"/>
    <property type="match status" value="1"/>
</dbReference>
<dbReference type="InterPro" id="IPR056703">
    <property type="entry name" value="DUF7801"/>
</dbReference>
<dbReference type="Pfam" id="PF25078">
    <property type="entry name" value="DUF7801"/>
    <property type="match status" value="1"/>
</dbReference>
<reference evidence="5 6" key="1">
    <citation type="journal article" date="2021" name="Nat. Commun.">
        <title>Genetic determinants of endophytism in the Arabidopsis root mycobiome.</title>
        <authorList>
            <person name="Mesny F."/>
            <person name="Miyauchi S."/>
            <person name="Thiergart T."/>
            <person name="Pickel B."/>
            <person name="Atanasova L."/>
            <person name="Karlsson M."/>
            <person name="Huettel B."/>
            <person name="Barry K.W."/>
            <person name="Haridas S."/>
            <person name="Chen C."/>
            <person name="Bauer D."/>
            <person name="Andreopoulos W."/>
            <person name="Pangilinan J."/>
            <person name="LaButti K."/>
            <person name="Riley R."/>
            <person name="Lipzen A."/>
            <person name="Clum A."/>
            <person name="Drula E."/>
            <person name="Henrissat B."/>
            <person name="Kohler A."/>
            <person name="Grigoriev I.V."/>
            <person name="Martin F.M."/>
            <person name="Hacquard S."/>
        </authorList>
    </citation>
    <scope>NUCLEOTIDE SEQUENCE [LARGE SCALE GENOMIC DNA]</scope>
    <source>
        <strain evidence="5 6">MPI-CAGE-CH-0241</strain>
    </source>
</reference>
<proteinExistence type="predicted"/>